<keyword evidence="4" id="KW-0539">Nucleus</keyword>
<evidence type="ECO:0000313" key="9">
    <source>
        <dbReference type="EMBL" id="OMJ70458.1"/>
    </source>
</evidence>
<evidence type="ECO:0000259" key="8">
    <source>
        <dbReference type="Pfam" id="PF00850"/>
    </source>
</evidence>
<keyword evidence="10" id="KW-1185">Reference proteome</keyword>
<proteinExistence type="inferred from homology"/>
<organism evidence="9 10">
    <name type="scientific">Stentor coeruleus</name>
    <dbReference type="NCBI Taxonomy" id="5963"/>
    <lineage>
        <taxon>Eukaryota</taxon>
        <taxon>Sar</taxon>
        <taxon>Alveolata</taxon>
        <taxon>Ciliophora</taxon>
        <taxon>Postciliodesmatophora</taxon>
        <taxon>Heterotrichea</taxon>
        <taxon>Heterotrichida</taxon>
        <taxon>Stentoridae</taxon>
        <taxon>Stentor</taxon>
    </lineage>
</organism>
<protein>
    <recommendedName>
        <fullName evidence="1 4">Histone deacetylase</fullName>
        <ecNumber evidence="1 4">3.5.1.98</ecNumber>
    </recommendedName>
</protein>
<feature type="binding site" evidence="7">
    <location>
        <position position="168"/>
    </location>
    <ligand>
        <name>a divalent metal cation</name>
        <dbReference type="ChEBI" id="CHEBI:60240"/>
    </ligand>
</feature>
<feature type="active site" description="Proton acceptor" evidence="5">
    <location>
        <position position="133"/>
    </location>
</feature>
<name>A0A1R2B119_9CILI</name>
<evidence type="ECO:0000313" key="10">
    <source>
        <dbReference type="Proteomes" id="UP000187209"/>
    </source>
</evidence>
<dbReference type="GO" id="GO:0046872">
    <property type="term" value="F:metal ion binding"/>
    <property type="evidence" value="ECO:0007669"/>
    <property type="project" value="UniProtKB-KW"/>
</dbReference>
<dbReference type="GO" id="GO:0040029">
    <property type="term" value="P:epigenetic regulation of gene expression"/>
    <property type="evidence" value="ECO:0007669"/>
    <property type="project" value="TreeGrafter"/>
</dbReference>
<dbReference type="PANTHER" id="PTHR10625">
    <property type="entry name" value="HISTONE DEACETYLASE HDAC1-RELATED"/>
    <property type="match status" value="1"/>
</dbReference>
<evidence type="ECO:0000256" key="7">
    <source>
        <dbReference type="PIRSR" id="PIRSR037913-3"/>
    </source>
</evidence>
<keyword evidence="4" id="KW-0804">Transcription</keyword>
<sequence>MSERRVAYFYDENIGNYYYGQGHPMKPHRVRMTHQLILGYKLYRSMDVYRPHYATPEELMQFHTADHIKFLQKAEISGERLFTHYERAREDCPVFENMFEFSQICAGASIDCAQILNQGEADIAVNWSGGFHHAKKGEASGFCYINDIVLAILELLKYHERVLYLDIDAHHGDGVEEAFYTSNRVMTVSFHKFGNFFPGTGDIKDCGAGSGKYHCLNIPLKSGMTDECYERIFEPIMREVVYHFQPNALVMQCGSDSLAHDKLGKFNLTLRGHGHCIKFMKEFGLPMMVIGGGGYTVANVARCWAYETGIVLGKDIENEIPSNDYYQYYGPSYNLHIEPDKNLENRNQRDYLETAMIRCLENIRRLEGAPSVQRQDIPPDFFPSEFREKIRSRETVLEYEE</sequence>
<dbReference type="EMBL" id="MPUH01001085">
    <property type="protein sequence ID" value="OMJ70458.1"/>
    <property type="molecule type" value="Genomic_DNA"/>
</dbReference>
<dbReference type="InterPro" id="IPR000286">
    <property type="entry name" value="HDACs"/>
</dbReference>
<keyword evidence="3 4" id="KW-0156">Chromatin regulator</keyword>
<evidence type="ECO:0000256" key="1">
    <source>
        <dbReference type="ARBA" id="ARBA00012111"/>
    </source>
</evidence>
<dbReference type="PRINTS" id="PR01271">
    <property type="entry name" value="HISDACETLASE"/>
</dbReference>
<keyword evidence="2 4" id="KW-0378">Hydrolase</keyword>
<feature type="binding site" evidence="7">
    <location>
        <position position="256"/>
    </location>
    <ligand>
        <name>a divalent metal cation</name>
        <dbReference type="ChEBI" id="CHEBI:60240"/>
    </ligand>
</feature>
<evidence type="ECO:0000256" key="3">
    <source>
        <dbReference type="ARBA" id="ARBA00022853"/>
    </source>
</evidence>
<dbReference type="InterPro" id="IPR023696">
    <property type="entry name" value="Ureohydrolase_dom_sf"/>
</dbReference>
<evidence type="ECO:0000256" key="6">
    <source>
        <dbReference type="PIRSR" id="PIRSR037913-2"/>
    </source>
</evidence>
<comment type="caution">
    <text evidence="9">The sequence shown here is derived from an EMBL/GenBank/DDBJ whole genome shotgun (WGS) entry which is preliminary data.</text>
</comment>
<feature type="binding site" evidence="6">
    <location>
        <position position="91"/>
    </location>
    <ligand>
        <name>substrate</name>
    </ligand>
</feature>
<dbReference type="AlphaFoldDB" id="A0A1R2B119"/>
<dbReference type="SUPFAM" id="SSF52768">
    <property type="entry name" value="Arginase/deacetylase"/>
    <property type="match status" value="1"/>
</dbReference>
<dbReference type="InterPro" id="IPR003084">
    <property type="entry name" value="HDAC_I/II"/>
</dbReference>
<dbReference type="PANTHER" id="PTHR10625:SF10">
    <property type="entry name" value="HISTONE DEACETYLASE HDAC1"/>
    <property type="match status" value="1"/>
</dbReference>
<evidence type="ECO:0000256" key="5">
    <source>
        <dbReference type="PIRSR" id="PIRSR037913-1"/>
    </source>
</evidence>
<accession>A0A1R2B119</accession>
<comment type="similarity">
    <text evidence="4">Belongs to the histone deacetylase family. HD Type 1 subfamily.</text>
</comment>
<dbReference type="EC" id="3.5.1.98" evidence="1 4"/>
<dbReference type="Pfam" id="PF00850">
    <property type="entry name" value="Hist_deacetyl"/>
    <property type="match status" value="1"/>
</dbReference>
<dbReference type="InterPro" id="IPR023801">
    <property type="entry name" value="His_deacetylse_dom"/>
</dbReference>
<feature type="binding site" evidence="7">
    <location>
        <position position="170"/>
    </location>
    <ligand>
        <name>a divalent metal cation</name>
        <dbReference type="ChEBI" id="CHEBI:60240"/>
    </ligand>
</feature>
<feature type="binding site" evidence="6">
    <location>
        <position position="295"/>
    </location>
    <ligand>
        <name>substrate</name>
    </ligand>
</feature>
<gene>
    <name evidence="9" type="ORF">SteCoe_31554</name>
</gene>
<dbReference type="Proteomes" id="UP000187209">
    <property type="component" value="Unassembled WGS sequence"/>
</dbReference>
<comment type="catalytic activity">
    <reaction evidence="4">
        <text>N(6)-acetyl-L-lysyl-[histone] + H2O = L-lysyl-[histone] + acetate</text>
        <dbReference type="Rhea" id="RHEA:58196"/>
        <dbReference type="Rhea" id="RHEA-COMP:9845"/>
        <dbReference type="Rhea" id="RHEA-COMP:11338"/>
        <dbReference type="ChEBI" id="CHEBI:15377"/>
        <dbReference type="ChEBI" id="CHEBI:29969"/>
        <dbReference type="ChEBI" id="CHEBI:30089"/>
        <dbReference type="ChEBI" id="CHEBI:61930"/>
        <dbReference type="EC" id="3.5.1.98"/>
    </reaction>
</comment>
<dbReference type="OrthoDB" id="1918432at2759"/>
<dbReference type="PIRSF" id="PIRSF037913">
    <property type="entry name" value="His_deacetylse_1"/>
    <property type="match status" value="1"/>
</dbReference>
<evidence type="ECO:0000256" key="2">
    <source>
        <dbReference type="ARBA" id="ARBA00022801"/>
    </source>
</evidence>
<feature type="domain" description="Histone deacetylase" evidence="8">
    <location>
        <begin position="23"/>
        <end position="308"/>
    </location>
</feature>
<dbReference type="GO" id="GO:0141221">
    <property type="term" value="F:histone deacetylase activity, hydrolytic mechanism"/>
    <property type="evidence" value="ECO:0007669"/>
    <property type="project" value="UniProtKB-EC"/>
</dbReference>
<keyword evidence="4" id="KW-0805">Transcription regulation</keyword>
<dbReference type="GO" id="GO:0000118">
    <property type="term" value="C:histone deacetylase complex"/>
    <property type="evidence" value="ECO:0007669"/>
    <property type="project" value="UniProtKB-ARBA"/>
</dbReference>
<keyword evidence="7" id="KW-0479">Metal-binding</keyword>
<comment type="subcellular location">
    <subcellularLocation>
        <location evidence="4">Nucleus</location>
    </subcellularLocation>
</comment>
<evidence type="ECO:0000256" key="4">
    <source>
        <dbReference type="PIRNR" id="PIRNR037913"/>
    </source>
</evidence>
<dbReference type="PRINTS" id="PR01270">
    <property type="entry name" value="HDASUPER"/>
</dbReference>
<feature type="binding site" evidence="6">
    <location>
        <position position="141"/>
    </location>
    <ligand>
        <name>substrate</name>
    </ligand>
</feature>
<dbReference type="Gene3D" id="3.40.800.20">
    <property type="entry name" value="Histone deacetylase domain"/>
    <property type="match status" value="1"/>
</dbReference>
<dbReference type="InterPro" id="IPR037138">
    <property type="entry name" value="His_deacetylse_dom_sf"/>
</dbReference>
<reference evidence="9 10" key="1">
    <citation type="submission" date="2016-11" db="EMBL/GenBank/DDBJ databases">
        <title>The macronuclear genome of Stentor coeruleus: a giant cell with tiny introns.</title>
        <authorList>
            <person name="Slabodnick M."/>
            <person name="Ruby J.G."/>
            <person name="Reiff S.B."/>
            <person name="Swart E.C."/>
            <person name="Gosai S."/>
            <person name="Prabakaran S."/>
            <person name="Witkowska E."/>
            <person name="Larue G.E."/>
            <person name="Fisher S."/>
            <person name="Freeman R.M."/>
            <person name="Gunawardena J."/>
            <person name="Chu W."/>
            <person name="Stover N.A."/>
            <person name="Gregory B.D."/>
            <person name="Nowacki M."/>
            <person name="Derisi J."/>
            <person name="Roy S.W."/>
            <person name="Marshall W.F."/>
            <person name="Sood P."/>
        </authorList>
    </citation>
    <scope>NUCLEOTIDE SEQUENCE [LARGE SCALE GENOMIC DNA]</scope>
    <source>
        <strain evidence="9">WM001</strain>
    </source>
</reference>